<gene>
    <name evidence="9" type="ORF">BUL40_09965</name>
</gene>
<name>A0A1V6LQH6_9FLAO</name>
<evidence type="ECO:0000256" key="1">
    <source>
        <dbReference type="ARBA" id="ARBA00009865"/>
    </source>
</evidence>
<keyword evidence="10" id="KW-1185">Reference proteome</keyword>
<evidence type="ECO:0000256" key="3">
    <source>
        <dbReference type="ARBA" id="ARBA00023295"/>
    </source>
</evidence>
<dbReference type="Proteomes" id="UP000191680">
    <property type="component" value="Unassembled WGS sequence"/>
</dbReference>
<dbReference type="SUPFAM" id="SSF49899">
    <property type="entry name" value="Concanavalin A-like lectins/glucanases"/>
    <property type="match status" value="1"/>
</dbReference>
<dbReference type="EMBL" id="MTBC01000006">
    <property type="protein sequence ID" value="OQD42444.1"/>
    <property type="molecule type" value="Genomic_DNA"/>
</dbReference>
<evidence type="ECO:0000313" key="10">
    <source>
        <dbReference type="Proteomes" id="UP000191680"/>
    </source>
</evidence>
<dbReference type="CDD" id="cd09001">
    <property type="entry name" value="GH43_FsAxh1-like"/>
    <property type="match status" value="1"/>
</dbReference>
<protein>
    <submittedName>
        <fullName evidence="9">Glycoside hydrolase</fullName>
    </submittedName>
</protein>
<comment type="caution">
    <text evidence="9">The sequence shown here is derived from an EMBL/GenBank/DDBJ whole genome shotgun (WGS) entry which is preliminary data.</text>
</comment>
<dbReference type="AlphaFoldDB" id="A0A1V6LQH6"/>
<comment type="similarity">
    <text evidence="1 6">Belongs to the glycosyl hydrolase 43 family.</text>
</comment>
<dbReference type="GO" id="GO:0005975">
    <property type="term" value="P:carbohydrate metabolic process"/>
    <property type="evidence" value="ECO:0007669"/>
    <property type="project" value="InterPro"/>
</dbReference>
<evidence type="ECO:0000313" key="9">
    <source>
        <dbReference type="EMBL" id="OQD42444.1"/>
    </source>
</evidence>
<keyword evidence="7" id="KW-0732">Signal</keyword>
<evidence type="ECO:0000256" key="7">
    <source>
        <dbReference type="SAM" id="SignalP"/>
    </source>
</evidence>
<dbReference type="OrthoDB" id="9801455at2"/>
<evidence type="ECO:0000259" key="8">
    <source>
        <dbReference type="Pfam" id="PF17851"/>
    </source>
</evidence>
<accession>A0A1V6LQH6</accession>
<feature type="active site" description="Proton acceptor" evidence="4">
    <location>
        <position position="45"/>
    </location>
</feature>
<sequence length="534" mass="60282">MKLNSVLGCLLFVFVGYAQQHSKVWQADNEDGTYTNPILHSDFSDPDVVRVGKDYYMTASSFNCVPGLPILHSNDLVNWQLVNYALKEQVPLEVFNVPQHGNGVWAPCIRYYKGEYYIFYPDPDFGIYMIKTKNPEDDWSKPLLIKPGKGLIDPTPLWDDDGKAYLAYAFAGSRAQIKSMLMVCSMKPDATAVLNDDVMVFDGHETHPTIEGPKFYKRNGYYYLFAPAGGVATGWQEVLRSKNVWGPYEYKTVLEQGNTTINGPHQGAWVDTVTGEDWFVHFQDKGAYGRIVHLQPMTWKNDWPIIGKDQGNAIGVPLKTHPKPNVGATYSIKTPPDSDEFNGITTGLQWQWHANPKLKWGFPTSDGHYKLFCKPRPDNAESLWDIPFLFLQKWPAEKFTATTKVSFTARENGEHFGFLIMGRKYAYLKVYKENNKLFARLATCSDAEQGEEEVLSKPIAVKSGELFLKIQVDNGGVCQFFLSENGKRFNQIGGSFSAQEGKWIGAKIGYFAMREGVTNDSGSLAIDYIRFTND</sequence>
<feature type="chain" id="PRO_5012618847" evidence="7">
    <location>
        <begin position="19"/>
        <end position="534"/>
    </location>
</feature>
<dbReference type="Gene3D" id="2.60.120.200">
    <property type="match status" value="1"/>
</dbReference>
<dbReference type="RefSeq" id="WP_080319146.1">
    <property type="nucleotide sequence ID" value="NZ_MTBC01000006.1"/>
</dbReference>
<dbReference type="InterPro" id="IPR041542">
    <property type="entry name" value="GH43_C2"/>
</dbReference>
<dbReference type="PANTHER" id="PTHR42812">
    <property type="entry name" value="BETA-XYLOSIDASE"/>
    <property type="match status" value="1"/>
</dbReference>
<dbReference type="InterPro" id="IPR023296">
    <property type="entry name" value="Glyco_hydro_beta-prop_sf"/>
</dbReference>
<feature type="active site" description="Proton donor" evidence="4">
    <location>
        <position position="211"/>
    </location>
</feature>
<feature type="domain" description="Beta-xylosidase C-terminal Concanavalin A-like" evidence="8">
    <location>
        <begin position="338"/>
        <end position="531"/>
    </location>
</feature>
<evidence type="ECO:0000256" key="2">
    <source>
        <dbReference type="ARBA" id="ARBA00022801"/>
    </source>
</evidence>
<evidence type="ECO:0000256" key="6">
    <source>
        <dbReference type="RuleBase" id="RU361187"/>
    </source>
</evidence>
<dbReference type="Pfam" id="PF04616">
    <property type="entry name" value="Glyco_hydro_43"/>
    <property type="match status" value="1"/>
</dbReference>
<evidence type="ECO:0000256" key="5">
    <source>
        <dbReference type="PIRSR" id="PIRSR606710-2"/>
    </source>
</evidence>
<dbReference type="Gene3D" id="2.115.10.20">
    <property type="entry name" value="Glycosyl hydrolase domain, family 43"/>
    <property type="match status" value="1"/>
</dbReference>
<feature type="site" description="Important for catalytic activity, responsible for pKa modulation of the active site Glu and correct orientation of both the proton donor and substrate" evidence="5">
    <location>
        <position position="153"/>
    </location>
</feature>
<dbReference type="InterPro" id="IPR006710">
    <property type="entry name" value="Glyco_hydro_43"/>
</dbReference>
<reference evidence="9 10" key="1">
    <citation type="submission" date="2016-12" db="EMBL/GenBank/DDBJ databases">
        <authorList>
            <person name="Song W.-J."/>
            <person name="Kurnit D.M."/>
        </authorList>
    </citation>
    <scope>NUCLEOTIDE SEQUENCE [LARGE SCALE GENOMIC DNA]</scope>
    <source>
        <strain evidence="9 10">HSG9</strain>
    </source>
</reference>
<evidence type="ECO:0000256" key="4">
    <source>
        <dbReference type="PIRSR" id="PIRSR606710-1"/>
    </source>
</evidence>
<feature type="signal peptide" evidence="7">
    <location>
        <begin position="1"/>
        <end position="18"/>
    </location>
</feature>
<organism evidence="9 10">
    <name type="scientific">Croceivirga radicis</name>
    <dbReference type="NCBI Taxonomy" id="1929488"/>
    <lineage>
        <taxon>Bacteria</taxon>
        <taxon>Pseudomonadati</taxon>
        <taxon>Bacteroidota</taxon>
        <taxon>Flavobacteriia</taxon>
        <taxon>Flavobacteriales</taxon>
        <taxon>Flavobacteriaceae</taxon>
        <taxon>Croceivirga</taxon>
    </lineage>
</organism>
<keyword evidence="3 6" id="KW-0326">Glycosidase</keyword>
<keyword evidence="2 6" id="KW-0378">Hydrolase</keyword>
<dbReference type="Pfam" id="PF17851">
    <property type="entry name" value="GH43_C2"/>
    <property type="match status" value="1"/>
</dbReference>
<dbReference type="InterPro" id="IPR013320">
    <property type="entry name" value="ConA-like_dom_sf"/>
</dbReference>
<dbReference type="SUPFAM" id="SSF75005">
    <property type="entry name" value="Arabinanase/levansucrase/invertase"/>
    <property type="match status" value="1"/>
</dbReference>
<dbReference type="GO" id="GO:0004553">
    <property type="term" value="F:hydrolase activity, hydrolyzing O-glycosyl compounds"/>
    <property type="evidence" value="ECO:0007669"/>
    <property type="project" value="InterPro"/>
</dbReference>
<dbReference type="PANTHER" id="PTHR42812:SF12">
    <property type="entry name" value="BETA-XYLOSIDASE-RELATED"/>
    <property type="match status" value="1"/>
</dbReference>
<dbReference type="InterPro" id="IPR051795">
    <property type="entry name" value="Glycosyl_Hydrlase_43"/>
</dbReference>
<proteinExistence type="inferred from homology"/>